<comment type="caution">
    <text evidence="2">The sequence shown here is derived from an EMBL/GenBank/DDBJ whole genome shotgun (WGS) entry which is preliminary data.</text>
</comment>
<protein>
    <submittedName>
        <fullName evidence="2">(African queen) hypothetical protein</fullName>
    </submittedName>
</protein>
<evidence type="ECO:0000313" key="2">
    <source>
        <dbReference type="EMBL" id="CAG9559657.1"/>
    </source>
</evidence>
<feature type="region of interest" description="Disordered" evidence="1">
    <location>
        <begin position="1"/>
        <end position="20"/>
    </location>
</feature>
<accession>A0A8J2QCE3</accession>
<reference evidence="2" key="1">
    <citation type="submission" date="2021-09" db="EMBL/GenBank/DDBJ databases">
        <authorList>
            <person name="Martin H S."/>
        </authorList>
    </citation>
    <scope>NUCLEOTIDE SEQUENCE</scope>
</reference>
<dbReference type="AlphaFoldDB" id="A0A8J2QCE3"/>
<sequence>MFEGYPSTEHEERGGGHTGYNSQYAVPVYKVVALFDVFTRKKLITDPGLGLTHGHCAAHTTQESQDLPHRRQASAVATAAR</sequence>
<evidence type="ECO:0000256" key="1">
    <source>
        <dbReference type="SAM" id="MobiDB-lite"/>
    </source>
</evidence>
<evidence type="ECO:0000313" key="3">
    <source>
        <dbReference type="Proteomes" id="UP000789524"/>
    </source>
</evidence>
<gene>
    <name evidence="2" type="ORF">DCHRY22_LOCUS1476</name>
</gene>
<name>A0A8J2QCE3_9NEOP</name>
<keyword evidence="3" id="KW-1185">Reference proteome</keyword>
<organism evidence="2 3">
    <name type="scientific">Danaus chrysippus</name>
    <name type="common">African queen</name>
    <dbReference type="NCBI Taxonomy" id="151541"/>
    <lineage>
        <taxon>Eukaryota</taxon>
        <taxon>Metazoa</taxon>
        <taxon>Ecdysozoa</taxon>
        <taxon>Arthropoda</taxon>
        <taxon>Hexapoda</taxon>
        <taxon>Insecta</taxon>
        <taxon>Pterygota</taxon>
        <taxon>Neoptera</taxon>
        <taxon>Endopterygota</taxon>
        <taxon>Lepidoptera</taxon>
        <taxon>Glossata</taxon>
        <taxon>Ditrysia</taxon>
        <taxon>Papilionoidea</taxon>
        <taxon>Nymphalidae</taxon>
        <taxon>Danainae</taxon>
        <taxon>Danaini</taxon>
        <taxon>Danaina</taxon>
        <taxon>Danaus</taxon>
        <taxon>Anosia</taxon>
    </lineage>
</organism>
<dbReference type="Proteomes" id="UP000789524">
    <property type="component" value="Unassembled WGS sequence"/>
</dbReference>
<dbReference type="EMBL" id="CAKASE010000044">
    <property type="protein sequence ID" value="CAG9559657.1"/>
    <property type="molecule type" value="Genomic_DNA"/>
</dbReference>
<feature type="region of interest" description="Disordered" evidence="1">
    <location>
        <begin position="58"/>
        <end position="81"/>
    </location>
</feature>
<proteinExistence type="predicted"/>